<accession>A0ABX8JI26</accession>
<dbReference type="Proteomes" id="UP000683493">
    <property type="component" value="Chromosome"/>
</dbReference>
<evidence type="ECO:0000256" key="1">
    <source>
        <dbReference type="SAM" id="MobiDB-lite"/>
    </source>
</evidence>
<proteinExistence type="predicted"/>
<name>A0ABX8JI26_9BACT</name>
<gene>
    <name evidence="2" type="ORF">KP005_15685</name>
</gene>
<organism evidence="2 3">
    <name type="scientific">Geomonas diazotrophica</name>
    <dbReference type="NCBI Taxonomy" id="2843197"/>
    <lineage>
        <taxon>Bacteria</taxon>
        <taxon>Pseudomonadati</taxon>
        <taxon>Thermodesulfobacteriota</taxon>
        <taxon>Desulfuromonadia</taxon>
        <taxon>Geobacterales</taxon>
        <taxon>Geobacteraceae</taxon>
        <taxon>Geomonas</taxon>
    </lineage>
</organism>
<evidence type="ECO:0000313" key="3">
    <source>
        <dbReference type="Proteomes" id="UP000683493"/>
    </source>
</evidence>
<sequence length="348" mass="38191">MRILFRLALLMVATGALFGCAHNYYNIPQDTLEKRVRTIGVAPFFTDAESDIRHPEKASIVSIVRSYNLKNEKELIARIRSTGIFYAVRPVTAEPDRLFSSLVWNREKRDDARIVYNKYFFKKDDLKQLMTENGLDAVLFVTVSGLTKPGKVFSSNFLSYLETDFNYLTMSAVMLDREGNTIWEYPNFRRESPSYPMFFSLQYPDFDEAAANLTEKVDVKFKTVAGVNAAFAKSEPSSVANAPEVSTLYVKQFDEMLALLQTYKPLFGAKEKEKETLPAPGSAPVYYTPPASAAPTAPPPAAPVSAAPQGVAPAAPAAPVPQPAAPAAPAGPPPITSGDIVPEQPPAR</sequence>
<keyword evidence="3" id="KW-1185">Reference proteome</keyword>
<evidence type="ECO:0000313" key="2">
    <source>
        <dbReference type="EMBL" id="QWV96776.1"/>
    </source>
</evidence>
<feature type="region of interest" description="Disordered" evidence="1">
    <location>
        <begin position="289"/>
        <end position="348"/>
    </location>
</feature>
<dbReference type="EMBL" id="CP076724">
    <property type="protein sequence ID" value="QWV96776.1"/>
    <property type="molecule type" value="Genomic_DNA"/>
</dbReference>
<evidence type="ECO:0008006" key="4">
    <source>
        <dbReference type="Google" id="ProtNLM"/>
    </source>
</evidence>
<reference evidence="2 3" key="1">
    <citation type="submission" date="2021-06" db="EMBL/GenBank/DDBJ databases">
        <title>Gemonas diversity in paddy soil.</title>
        <authorList>
            <person name="Liu G."/>
        </authorList>
    </citation>
    <scope>NUCLEOTIDE SEQUENCE [LARGE SCALE GENOMIC DNA]</scope>
    <source>
        <strain evidence="2 3">RG29</strain>
    </source>
</reference>
<feature type="compositionally biased region" description="Pro residues" evidence="1">
    <location>
        <begin position="316"/>
        <end position="335"/>
    </location>
</feature>
<feature type="compositionally biased region" description="Low complexity" evidence="1">
    <location>
        <begin position="303"/>
        <end position="315"/>
    </location>
</feature>
<protein>
    <recommendedName>
        <fullName evidence="4">Lipoprotein</fullName>
    </recommendedName>
</protein>
<dbReference type="PROSITE" id="PS51257">
    <property type="entry name" value="PROKAR_LIPOPROTEIN"/>
    <property type="match status" value="1"/>
</dbReference>